<dbReference type="InterPro" id="IPR029787">
    <property type="entry name" value="Nucleotide_cyclase"/>
</dbReference>
<sequence length="444" mass="48585">MPAKPQIDDSKPQPLLTGVAGGGNRALLSNAFQSNPVPSLVIDVGLGIRYANDAAARVFGFQERSGRMHLRSTFRHFVGSRALLFCDWLRDSESTKGFELLLYGRELGRYMLFKNNVTIAGVPHFVLNMVPREEFEPLDLDQLITQTIFCYSQLPIYVTDASGAVVEASTGLMNLIGREEWQLSDSKDVIRFDEFQGRYLPGAVLESIRGGQPWSGEVTGRVLSGRRFKAQLTVTSAENVAGGGNNAELYVHILEKVEVESEEGQPLQSVAEQDLTTGMLNRVGFARAFDTVLAEATRTGEPLHVVFVDLDRFPQIDRQFGSALSDRVLTNAALRLKGAVRESDILARLAPLEFVVVLQSDNVGAVASKLVELLAKPYGIDGQIIESAASIGVASYPDDGLNAKELMVRADCAKYASKRKGGNGYTFYADCDQQLRDIFSPLSP</sequence>
<dbReference type="Gene3D" id="3.30.70.270">
    <property type="match status" value="1"/>
</dbReference>
<gene>
    <name evidence="2" type="ORF">FHR99_001737</name>
</gene>
<organism evidence="2 3">
    <name type="scientific">Litorivivens lipolytica</name>
    <dbReference type="NCBI Taxonomy" id="1524264"/>
    <lineage>
        <taxon>Bacteria</taxon>
        <taxon>Pseudomonadati</taxon>
        <taxon>Pseudomonadota</taxon>
        <taxon>Gammaproteobacteria</taxon>
        <taxon>Litorivivens</taxon>
    </lineage>
</organism>
<dbReference type="AlphaFoldDB" id="A0A7W4W4T1"/>
<dbReference type="SUPFAM" id="SSF55785">
    <property type="entry name" value="PYP-like sensor domain (PAS domain)"/>
    <property type="match status" value="1"/>
</dbReference>
<dbReference type="InterPro" id="IPR000160">
    <property type="entry name" value="GGDEF_dom"/>
</dbReference>
<evidence type="ECO:0000313" key="2">
    <source>
        <dbReference type="EMBL" id="MBB3047471.1"/>
    </source>
</evidence>
<dbReference type="PANTHER" id="PTHR44757:SF2">
    <property type="entry name" value="BIOFILM ARCHITECTURE MAINTENANCE PROTEIN MBAA"/>
    <property type="match status" value="1"/>
</dbReference>
<reference evidence="2 3" key="1">
    <citation type="submission" date="2020-08" db="EMBL/GenBank/DDBJ databases">
        <title>Genomic Encyclopedia of Type Strains, Phase III (KMG-III): the genomes of soil and plant-associated and newly described type strains.</title>
        <authorList>
            <person name="Whitman W."/>
        </authorList>
    </citation>
    <scope>NUCLEOTIDE SEQUENCE [LARGE SCALE GENOMIC DNA]</scope>
    <source>
        <strain evidence="2 3">CECT 8654</strain>
    </source>
</reference>
<dbReference type="PANTHER" id="PTHR44757">
    <property type="entry name" value="DIGUANYLATE CYCLASE DGCP"/>
    <property type="match status" value="1"/>
</dbReference>
<dbReference type="SMART" id="SM00267">
    <property type="entry name" value="GGDEF"/>
    <property type="match status" value="1"/>
</dbReference>
<name>A0A7W4W4T1_9GAMM</name>
<dbReference type="SUPFAM" id="SSF55073">
    <property type="entry name" value="Nucleotide cyclase"/>
    <property type="match status" value="1"/>
</dbReference>
<evidence type="ECO:0000259" key="1">
    <source>
        <dbReference type="PROSITE" id="PS50887"/>
    </source>
</evidence>
<proteinExistence type="predicted"/>
<feature type="domain" description="GGDEF" evidence="1">
    <location>
        <begin position="301"/>
        <end position="430"/>
    </location>
</feature>
<accession>A0A7W4W4T1</accession>
<dbReference type="Gene3D" id="3.30.450.20">
    <property type="entry name" value="PAS domain"/>
    <property type="match status" value="1"/>
</dbReference>
<dbReference type="NCBIfam" id="TIGR00254">
    <property type="entry name" value="GGDEF"/>
    <property type="match status" value="1"/>
</dbReference>
<dbReference type="InterPro" id="IPR000014">
    <property type="entry name" value="PAS"/>
</dbReference>
<protein>
    <submittedName>
        <fullName evidence="2">Diguanylate cyclase (GGDEF)-like protein</fullName>
    </submittedName>
</protein>
<dbReference type="Pfam" id="PF00990">
    <property type="entry name" value="GGDEF"/>
    <property type="match status" value="1"/>
</dbReference>
<dbReference type="Proteomes" id="UP000537130">
    <property type="component" value="Unassembled WGS sequence"/>
</dbReference>
<dbReference type="Pfam" id="PF13188">
    <property type="entry name" value="PAS_8"/>
    <property type="match status" value="1"/>
</dbReference>
<keyword evidence="3" id="KW-1185">Reference proteome</keyword>
<dbReference type="PROSITE" id="PS50887">
    <property type="entry name" value="GGDEF"/>
    <property type="match status" value="1"/>
</dbReference>
<dbReference type="CDD" id="cd01949">
    <property type="entry name" value="GGDEF"/>
    <property type="match status" value="1"/>
</dbReference>
<dbReference type="EMBL" id="JACHWY010000002">
    <property type="protein sequence ID" value="MBB3047471.1"/>
    <property type="molecule type" value="Genomic_DNA"/>
</dbReference>
<dbReference type="InterPro" id="IPR043128">
    <property type="entry name" value="Rev_trsase/Diguanyl_cyclase"/>
</dbReference>
<comment type="caution">
    <text evidence="2">The sequence shown here is derived from an EMBL/GenBank/DDBJ whole genome shotgun (WGS) entry which is preliminary data.</text>
</comment>
<dbReference type="InterPro" id="IPR035965">
    <property type="entry name" value="PAS-like_dom_sf"/>
</dbReference>
<dbReference type="InterPro" id="IPR052155">
    <property type="entry name" value="Biofilm_reg_signaling"/>
</dbReference>
<evidence type="ECO:0000313" key="3">
    <source>
        <dbReference type="Proteomes" id="UP000537130"/>
    </source>
</evidence>